<keyword evidence="1" id="KW-0808">Transferase</keyword>
<reference evidence="1 2" key="1">
    <citation type="submission" date="2019-08" db="EMBL/GenBank/DDBJ databases">
        <title>Phenotypic and genetic characterization of extended-spectrum b-lactamase-producing hypermucoviscous Klebsiella pneumoniae from Chile.</title>
        <authorList>
            <person name="Morales-Leon F."/>
            <person name="Caro C."/>
            <person name="Opazo-Capurro A."/>
            <person name="Lincopan N."/>
            <person name="Dominguez-Yevenes M."/>
            <person name="Lima C."/>
            <person name="Bello-Toledo H."/>
            <person name="Gonzalez-Rocha G."/>
        </authorList>
    </citation>
    <scope>NUCLEOTIDE SEQUENCE [LARGE SCALE GENOMIC DNA]</scope>
    <source>
        <strain evidence="1 2">UCO-494</strain>
    </source>
</reference>
<gene>
    <name evidence="1" type="ORF">FXN67_31145</name>
</gene>
<proteinExistence type="predicted"/>
<organism evidence="1 2">
    <name type="scientific">Klebsiella pneumoniae</name>
    <dbReference type="NCBI Taxonomy" id="573"/>
    <lineage>
        <taxon>Bacteria</taxon>
        <taxon>Pseudomonadati</taxon>
        <taxon>Pseudomonadota</taxon>
        <taxon>Gammaproteobacteria</taxon>
        <taxon>Enterobacterales</taxon>
        <taxon>Enterobacteriaceae</taxon>
        <taxon>Klebsiella/Raoultella group</taxon>
        <taxon>Klebsiella</taxon>
        <taxon>Klebsiella pneumoniae complex</taxon>
    </lineage>
</organism>
<sequence>MVIDIREVRPHDKAEWLQLWQGYTRFYGSP</sequence>
<feature type="non-terminal residue" evidence="1">
    <location>
        <position position="30"/>
    </location>
</feature>
<evidence type="ECO:0000313" key="2">
    <source>
        <dbReference type="Proteomes" id="UP000322977"/>
    </source>
</evidence>
<comment type="caution">
    <text evidence="1">The sequence shown here is derived from an EMBL/GenBank/DDBJ whole genome shotgun (WGS) entry which is preliminary data.</text>
</comment>
<evidence type="ECO:0000313" key="1">
    <source>
        <dbReference type="EMBL" id="TYL69598.1"/>
    </source>
</evidence>
<dbReference type="EMBL" id="VSSY01000130">
    <property type="protein sequence ID" value="TYL69598.1"/>
    <property type="molecule type" value="Genomic_DNA"/>
</dbReference>
<accession>A0A5D3J5S2</accession>
<dbReference type="Proteomes" id="UP000322977">
    <property type="component" value="Unassembled WGS sequence"/>
</dbReference>
<dbReference type="GO" id="GO:0016740">
    <property type="term" value="F:transferase activity"/>
    <property type="evidence" value="ECO:0007669"/>
    <property type="project" value="UniProtKB-KW"/>
</dbReference>
<protein>
    <submittedName>
        <fullName evidence="1">GNAT family N-acetyltransferase</fullName>
    </submittedName>
</protein>
<dbReference type="AlphaFoldDB" id="A0A5D3J5S2"/>
<name>A0A5D3J5S2_KLEPN</name>